<name>A0A914HTR6_GLORO</name>
<keyword evidence="2" id="KW-0677">Repeat</keyword>
<keyword evidence="4" id="KW-0862">Zinc</keyword>
<evidence type="ECO:0000256" key="5">
    <source>
        <dbReference type="SAM" id="MobiDB-lite"/>
    </source>
</evidence>
<dbReference type="WBParaSite" id="Gr19_v10_g389.t1">
    <property type="protein sequence ID" value="Gr19_v10_g389.t1"/>
    <property type="gene ID" value="Gr19_v10_g389"/>
</dbReference>
<protein>
    <submittedName>
        <fullName evidence="8">Rubicon Homology domain-containing protein</fullName>
    </submittedName>
</protein>
<sequence length="340" mass="39707">MTSHLVRQEALLRSEFEHFINSQIATLIAEQRAKNVELTRENELQIAIDFCKNFLLDANEKNIGDGDGVQRRGETQDWDGTGGGEHEKHRVEVLAKLVELRLELEQHKERISCVELCPSLVISRTDYSLQFQLCPEKSLLYQNYQCAECCSPIGYDDDCEKFARVCDYTGLFYCRRCHWNDEMVVPARIVRNWDFEKRPVCRATKQLLTTVTKRPLINLEKENPTLFKFVQKLDKMQKMRNNIMLMKCYFVSCKVARKLRILQHLNRCQHFVENDAVYTIDDLLQLANGRLLVDIEAIVRIFTAHITEECEICRGNAFFCELCSDTERIYPLPPPMLRPC</sequence>
<dbReference type="PANTHER" id="PTHR12326:SF3">
    <property type="entry name" value="DIFFERENTIALLY EXPRESSED IN FDCP 8 HOMOLOG"/>
    <property type="match status" value="1"/>
</dbReference>
<dbReference type="InterPro" id="IPR051366">
    <property type="entry name" value="DEF8"/>
</dbReference>
<dbReference type="PANTHER" id="PTHR12326">
    <property type="entry name" value="PLECKSTRIN HOMOLOGY DOMAIN CONTAINING PROTEIN"/>
    <property type="match status" value="1"/>
</dbReference>
<dbReference type="Proteomes" id="UP000887572">
    <property type="component" value="Unplaced"/>
</dbReference>
<dbReference type="AlphaFoldDB" id="A0A914HTR6"/>
<evidence type="ECO:0000256" key="3">
    <source>
        <dbReference type="ARBA" id="ARBA00022771"/>
    </source>
</evidence>
<accession>A0A914HTR6</accession>
<dbReference type="Pfam" id="PF13901">
    <property type="entry name" value="RH_dom"/>
    <property type="match status" value="1"/>
</dbReference>
<evidence type="ECO:0000256" key="2">
    <source>
        <dbReference type="ARBA" id="ARBA00022737"/>
    </source>
</evidence>
<feature type="domain" description="Rubicon Homology" evidence="6">
    <location>
        <begin position="164"/>
        <end position="338"/>
    </location>
</feature>
<keyword evidence="3" id="KW-0863">Zinc-finger</keyword>
<dbReference type="GO" id="GO:0008270">
    <property type="term" value="F:zinc ion binding"/>
    <property type="evidence" value="ECO:0007669"/>
    <property type="project" value="UniProtKB-KW"/>
</dbReference>
<proteinExistence type="predicted"/>
<organism evidence="7 8">
    <name type="scientific">Globodera rostochiensis</name>
    <name type="common">Golden nematode worm</name>
    <name type="synonym">Heterodera rostochiensis</name>
    <dbReference type="NCBI Taxonomy" id="31243"/>
    <lineage>
        <taxon>Eukaryota</taxon>
        <taxon>Metazoa</taxon>
        <taxon>Ecdysozoa</taxon>
        <taxon>Nematoda</taxon>
        <taxon>Chromadorea</taxon>
        <taxon>Rhabditida</taxon>
        <taxon>Tylenchina</taxon>
        <taxon>Tylenchomorpha</taxon>
        <taxon>Tylenchoidea</taxon>
        <taxon>Heteroderidae</taxon>
        <taxon>Heteroderinae</taxon>
        <taxon>Globodera</taxon>
    </lineage>
</organism>
<reference evidence="8" key="1">
    <citation type="submission" date="2022-11" db="UniProtKB">
        <authorList>
            <consortium name="WormBaseParasite"/>
        </authorList>
    </citation>
    <scope>IDENTIFICATION</scope>
</reference>
<evidence type="ECO:0000256" key="4">
    <source>
        <dbReference type="ARBA" id="ARBA00022833"/>
    </source>
</evidence>
<evidence type="ECO:0000256" key="1">
    <source>
        <dbReference type="ARBA" id="ARBA00022723"/>
    </source>
</evidence>
<dbReference type="SMART" id="SM01175">
    <property type="entry name" value="DUF4206"/>
    <property type="match status" value="1"/>
</dbReference>
<evidence type="ECO:0000259" key="6">
    <source>
        <dbReference type="SMART" id="SM01175"/>
    </source>
</evidence>
<feature type="compositionally biased region" description="Basic and acidic residues" evidence="5">
    <location>
        <begin position="65"/>
        <end position="75"/>
    </location>
</feature>
<feature type="region of interest" description="Disordered" evidence="5">
    <location>
        <begin position="65"/>
        <end position="85"/>
    </location>
</feature>
<evidence type="ECO:0000313" key="7">
    <source>
        <dbReference type="Proteomes" id="UP000887572"/>
    </source>
</evidence>
<keyword evidence="7" id="KW-1185">Reference proteome</keyword>
<keyword evidence="1" id="KW-0479">Metal-binding</keyword>
<evidence type="ECO:0000313" key="8">
    <source>
        <dbReference type="WBParaSite" id="Gr19_v10_g389.t1"/>
    </source>
</evidence>
<dbReference type="InterPro" id="IPR025258">
    <property type="entry name" value="RH_dom"/>
</dbReference>